<proteinExistence type="predicted"/>
<dbReference type="InParanoid" id="A0A2R6QHT9"/>
<keyword evidence="3" id="KW-1185">Reference proteome</keyword>
<name>A0A2R6QHT9_ACTCC</name>
<protein>
    <submittedName>
        <fullName evidence="2">Seed linoleate 9S-lipoxygenase</fullName>
    </submittedName>
</protein>
<dbReference type="AlphaFoldDB" id="A0A2R6QHT9"/>
<dbReference type="EMBL" id="NKQK01000016">
    <property type="protein sequence ID" value="PSS08179.1"/>
    <property type="molecule type" value="Genomic_DNA"/>
</dbReference>
<dbReference type="PANTHER" id="PTHR33223">
    <property type="entry name" value="CCHC-TYPE DOMAIN-CONTAINING PROTEIN"/>
    <property type="match status" value="1"/>
</dbReference>
<dbReference type="Proteomes" id="UP000241394">
    <property type="component" value="Chromosome LG16"/>
</dbReference>
<comment type="caution">
    <text evidence="2">The sequence shown here is derived from an EMBL/GenBank/DDBJ whole genome shotgun (WGS) entry which is preliminary data.</text>
</comment>
<dbReference type="InterPro" id="IPR005162">
    <property type="entry name" value="Retrotrans_gag_dom"/>
</dbReference>
<dbReference type="PANTHER" id="PTHR33223:SF10">
    <property type="entry name" value="AMINOTRANSFERASE-LIKE PLANT MOBILE DOMAIN-CONTAINING PROTEIN"/>
    <property type="match status" value="1"/>
</dbReference>
<accession>A0A2R6QHT9</accession>
<sequence>MRIKVSSKFKLPSQLRVYKGKTYPMDHLDSYKNLMSLQGYSDEVICKAFSATLKGSVISWFRKLSPKTIDSFRDLSRLFVANFMSCRIRQKNASYLFTVHQKDGESLTDYVKHFNQVVIEVEDPSNKSKIDKYIVVEELAEAKRRRRGRDGHKRKEPNTQ</sequence>
<dbReference type="OrthoDB" id="1934512at2759"/>
<dbReference type="OMA" id="MSCRIRQ"/>
<evidence type="ECO:0000313" key="2">
    <source>
        <dbReference type="EMBL" id="PSS08179.1"/>
    </source>
</evidence>
<gene>
    <name evidence="2" type="ORF">CEY00_Acc18552</name>
</gene>
<reference evidence="3" key="2">
    <citation type="journal article" date="2018" name="BMC Genomics">
        <title>A manually annotated Actinidia chinensis var. chinensis (kiwifruit) genome highlights the challenges associated with draft genomes and gene prediction in plants.</title>
        <authorList>
            <person name="Pilkington S.M."/>
            <person name="Crowhurst R."/>
            <person name="Hilario E."/>
            <person name="Nardozza S."/>
            <person name="Fraser L."/>
            <person name="Peng Y."/>
            <person name="Gunaseelan K."/>
            <person name="Simpson R."/>
            <person name="Tahir J."/>
            <person name="Deroles S.C."/>
            <person name="Templeton K."/>
            <person name="Luo Z."/>
            <person name="Davy M."/>
            <person name="Cheng C."/>
            <person name="McNeilage M."/>
            <person name="Scaglione D."/>
            <person name="Liu Y."/>
            <person name="Zhang Q."/>
            <person name="Datson P."/>
            <person name="De Silva N."/>
            <person name="Gardiner S.E."/>
            <person name="Bassett H."/>
            <person name="Chagne D."/>
            <person name="McCallum J."/>
            <person name="Dzierzon H."/>
            <person name="Deng C."/>
            <person name="Wang Y.Y."/>
            <person name="Barron L."/>
            <person name="Manako K."/>
            <person name="Bowen J."/>
            <person name="Foster T.M."/>
            <person name="Erridge Z.A."/>
            <person name="Tiffin H."/>
            <person name="Waite C.N."/>
            <person name="Davies K.M."/>
            <person name="Grierson E.P."/>
            <person name="Laing W.A."/>
            <person name="Kirk R."/>
            <person name="Chen X."/>
            <person name="Wood M."/>
            <person name="Montefiori M."/>
            <person name="Brummell D.A."/>
            <person name="Schwinn K.E."/>
            <person name="Catanach A."/>
            <person name="Fullerton C."/>
            <person name="Li D."/>
            <person name="Meiyalaghan S."/>
            <person name="Nieuwenhuizen N."/>
            <person name="Read N."/>
            <person name="Prakash R."/>
            <person name="Hunter D."/>
            <person name="Zhang H."/>
            <person name="McKenzie M."/>
            <person name="Knabel M."/>
            <person name="Harris A."/>
            <person name="Allan A.C."/>
            <person name="Gleave A."/>
            <person name="Chen A."/>
            <person name="Janssen B.J."/>
            <person name="Plunkett B."/>
            <person name="Ampomah-Dwamena C."/>
            <person name="Voogd C."/>
            <person name="Leif D."/>
            <person name="Lafferty D."/>
            <person name="Souleyre E.J.F."/>
            <person name="Varkonyi-Gasic E."/>
            <person name="Gambi F."/>
            <person name="Hanley J."/>
            <person name="Yao J.L."/>
            <person name="Cheung J."/>
            <person name="David K.M."/>
            <person name="Warren B."/>
            <person name="Marsh K."/>
            <person name="Snowden K.C."/>
            <person name="Lin-Wang K."/>
            <person name="Brian L."/>
            <person name="Martinez-Sanchez M."/>
            <person name="Wang M."/>
            <person name="Ileperuma N."/>
            <person name="Macnee N."/>
            <person name="Campin R."/>
            <person name="McAtee P."/>
            <person name="Drummond R.S.M."/>
            <person name="Espley R.V."/>
            <person name="Ireland H.S."/>
            <person name="Wu R."/>
            <person name="Atkinson R.G."/>
            <person name="Karunairetnam S."/>
            <person name="Bulley S."/>
            <person name="Chunkath S."/>
            <person name="Hanley Z."/>
            <person name="Storey R."/>
            <person name="Thrimawithana A.H."/>
            <person name="Thomson S."/>
            <person name="David C."/>
            <person name="Testolin R."/>
            <person name="Huang H."/>
            <person name="Hellens R.P."/>
            <person name="Schaffer R.J."/>
        </authorList>
    </citation>
    <scope>NUCLEOTIDE SEQUENCE [LARGE SCALE GENOMIC DNA]</scope>
    <source>
        <strain evidence="3">cv. Red5</strain>
    </source>
</reference>
<evidence type="ECO:0000259" key="1">
    <source>
        <dbReference type="Pfam" id="PF03732"/>
    </source>
</evidence>
<organism evidence="2 3">
    <name type="scientific">Actinidia chinensis var. chinensis</name>
    <name type="common">Chinese soft-hair kiwi</name>
    <dbReference type="NCBI Taxonomy" id="1590841"/>
    <lineage>
        <taxon>Eukaryota</taxon>
        <taxon>Viridiplantae</taxon>
        <taxon>Streptophyta</taxon>
        <taxon>Embryophyta</taxon>
        <taxon>Tracheophyta</taxon>
        <taxon>Spermatophyta</taxon>
        <taxon>Magnoliopsida</taxon>
        <taxon>eudicotyledons</taxon>
        <taxon>Gunneridae</taxon>
        <taxon>Pentapetalae</taxon>
        <taxon>asterids</taxon>
        <taxon>Ericales</taxon>
        <taxon>Actinidiaceae</taxon>
        <taxon>Actinidia</taxon>
    </lineage>
</organism>
<feature type="domain" description="Retrotransposon gag" evidence="1">
    <location>
        <begin position="48"/>
        <end position="133"/>
    </location>
</feature>
<dbReference type="Gramene" id="PSS08179">
    <property type="protein sequence ID" value="PSS08179"/>
    <property type="gene ID" value="CEY00_Acc18552"/>
</dbReference>
<reference evidence="2 3" key="1">
    <citation type="submission" date="2017-07" db="EMBL/GenBank/DDBJ databases">
        <title>An improved, manually edited Actinidia chinensis var. chinensis (kiwifruit) genome highlights the challenges associated with draft genomes and gene prediction in plants.</title>
        <authorList>
            <person name="Pilkington S."/>
            <person name="Crowhurst R."/>
            <person name="Hilario E."/>
            <person name="Nardozza S."/>
            <person name="Fraser L."/>
            <person name="Peng Y."/>
            <person name="Gunaseelan K."/>
            <person name="Simpson R."/>
            <person name="Tahir J."/>
            <person name="Deroles S."/>
            <person name="Templeton K."/>
            <person name="Luo Z."/>
            <person name="Davy M."/>
            <person name="Cheng C."/>
            <person name="Mcneilage M."/>
            <person name="Scaglione D."/>
            <person name="Liu Y."/>
            <person name="Zhang Q."/>
            <person name="Datson P."/>
            <person name="De Silva N."/>
            <person name="Gardiner S."/>
            <person name="Bassett H."/>
            <person name="Chagne D."/>
            <person name="Mccallum J."/>
            <person name="Dzierzon H."/>
            <person name="Deng C."/>
            <person name="Wang Y.-Y."/>
            <person name="Barron N."/>
            <person name="Manako K."/>
            <person name="Bowen J."/>
            <person name="Foster T."/>
            <person name="Erridge Z."/>
            <person name="Tiffin H."/>
            <person name="Waite C."/>
            <person name="Davies K."/>
            <person name="Grierson E."/>
            <person name="Laing W."/>
            <person name="Kirk R."/>
            <person name="Chen X."/>
            <person name="Wood M."/>
            <person name="Montefiori M."/>
            <person name="Brummell D."/>
            <person name="Schwinn K."/>
            <person name="Catanach A."/>
            <person name="Fullerton C."/>
            <person name="Li D."/>
            <person name="Meiyalaghan S."/>
            <person name="Nieuwenhuizen N."/>
            <person name="Read N."/>
            <person name="Prakash R."/>
            <person name="Hunter D."/>
            <person name="Zhang H."/>
            <person name="Mckenzie M."/>
            <person name="Knabel M."/>
            <person name="Harris A."/>
            <person name="Allan A."/>
            <person name="Chen A."/>
            <person name="Janssen B."/>
            <person name="Plunkett B."/>
            <person name="Dwamena C."/>
            <person name="Voogd C."/>
            <person name="Leif D."/>
            <person name="Lafferty D."/>
            <person name="Souleyre E."/>
            <person name="Varkonyi-Gasic E."/>
            <person name="Gambi F."/>
            <person name="Hanley J."/>
            <person name="Yao J.-L."/>
            <person name="Cheung J."/>
            <person name="David K."/>
            <person name="Warren B."/>
            <person name="Marsh K."/>
            <person name="Snowden K."/>
            <person name="Lin-Wang K."/>
            <person name="Brian L."/>
            <person name="Martinez-Sanchez M."/>
            <person name="Wang M."/>
            <person name="Ileperuma N."/>
            <person name="Macnee N."/>
            <person name="Campin R."/>
            <person name="Mcatee P."/>
            <person name="Drummond R."/>
            <person name="Espley R."/>
            <person name="Ireland H."/>
            <person name="Wu R."/>
            <person name="Atkinson R."/>
            <person name="Karunairetnam S."/>
            <person name="Bulley S."/>
            <person name="Chunkath S."/>
            <person name="Hanley Z."/>
            <person name="Storey R."/>
            <person name="Thrimawithana A."/>
            <person name="Thomson S."/>
            <person name="David C."/>
            <person name="Testolin R."/>
        </authorList>
    </citation>
    <scope>NUCLEOTIDE SEQUENCE [LARGE SCALE GENOMIC DNA]</scope>
    <source>
        <strain evidence="3">cv. Red5</strain>
        <tissue evidence="2">Young leaf</tissue>
    </source>
</reference>
<evidence type="ECO:0000313" key="3">
    <source>
        <dbReference type="Proteomes" id="UP000241394"/>
    </source>
</evidence>
<dbReference type="Pfam" id="PF03732">
    <property type="entry name" value="Retrotrans_gag"/>
    <property type="match status" value="1"/>
</dbReference>